<dbReference type="Proteomes" id="UP001601992">
    <property type="component" value="Unassembled WGS sequence"/>
</dbReference>
<dbReference type="RefSeq" id="WP_387406606.1">
    <property type="nucleotide sequence ID" value="NZ_JBIAQY010000021.1"/>
</dbReference>
<comment type="caution">
    <text evidence="3">The sequence shown here is derived from an EMBL/GenBank/DDBJ whole genome shotgun (WGS) entry which is preliminary data.</text>
</comment>
<dbReference type="Pfam" id="PF01494">
    <property type="entry name" value="FAD_binding_3"/>
    <property type="match status" value="1"/>
</dbReference>
<proteinExistence type="predicted"/>
<sequence length="554" mass="61252">MLNNALEEASVVDYQVDVAVVGSGPCGVTLANLLGRQGVRTVVVDREPDVVDHPRAVAVDDESLRSFQAAGLAPAVLADCIQNAPIRYYNSRGKQLAHVRPSGQPYGWPRRNLFFQPLMEATLRTGLERFDQVELLTGTEVTDLRQHADRVELTGKSDNGEVHISAAFVVGADGGRSFVREAAGLALVGATAPSKWLVVDVSDDTLDAPFSAVYCDPDRPAMTIPLPYGYRRFEFKLLPDESEDDIVRDDSVDRLVRRFYTDRPMPKILRRRVYWHHSRTADSFQNRRVFVAGDAAHLQPPFFGQGMNSGIRDATNLAWKLAAVTSGRADRSLLDSYDAERRGHAETMVSFATRLGGYYQPRNRATEVIRDALFRGVQLIPGAREYILQMKYKPTPRYTDGVVVDGHTRDVSSQVGRLFGQPFVQTTNGERCKLDDAVGSAIAVLGLTADPVEHLAPQNMRRLDALGARLFHVTPPRTARRFGFAEPTDVDGHPTPTTILYDIDGAFRDMLLARKADEVLILRPDRYVAAACRADELDRVVGRFAALLDGGQHG</sequence>
<dbReference type="Gene3D" id="3.30.70.2450">
    <property type="match status" value="1"/>
</dbReference>
<keyword evidence="1 3" id="KW-0560">Oxidoreductase</keyword>
<dbReference type="InterPro" id="IPR036188">
    <property type="entry name" value="FAD/NAD-bd_sf"/>
</dbReference>
<evidence type="ECO:0000313" key="4">
    <source>
        <dbReference type="Proteomes" id="UP001601992"/>
    </source>
</evidence>
<dbReference type="Gene3D" id="3.50.50.60">
    <property type="entry name" value="FAD/NAD(P)-binding domain"/>
    <property type="match status" value="1"/>
</dbReference>
<protein>
    <submittedName>
        <fullName evidence="3">Bifunctional 3-(3-hydroxy-phenyl)propionate/3-hydroxycinnamic acid hydroxylase</fullName>
        <ecNumber evidence="3">1.14.13.127</ecNumber>
    </submittedName>
</protein>
<dbReference type="PANTHER" id="PTHR43476:SF3">
    <property type="entry name" value="FAD-BINDING MONOOXYGENASE"/>
    <property type="match status" value="1"/>
</dbReference>
<dbReference type="InterPro" id="IPR050631">
    <property type="entry name" value="PheA/TfdB_FAD_monoxygenase"/>
</dbReference>
<dbReference type="EMBL" id="JBIAQY010000021">
    <property type="protein sequence ID" value="MFF3573841.1"/>
    <property type="molecule type" value="Genomic_DNA"/>
</dbReference>
<dbReference type="NCBIfam" id="NF004831">
    <property type="entry name" value="PRK06183.1-5"/>
    <property type="match status" value="1"/>
</dbReference>
<dbReference type="InterPro" id="IPR002938">
    <property type="entry name" value="FAD-bd"/>
</dbReference>
<evidence type="ECO:0000256" key="1">
    <source>
        <dbReference type="ARBA" id="ARBA00023002"/>
    </source>
</evidence>
<dbReference type="NCBIfam" id="NF004829">
    <property type="entry name" value="PRK06183.1-3"/>
    <property type="match status" value="1"/>
</dbReference>
<evidence type="ECO:0000259" key="2">
    <source>
        <dbReference type="Pfam" id="PF01494"/>
    </source>
</evidence>
<feature type="domain" description="FAD-binding" evidence="2">
    <location>
        <begin position="16"/>
        <end position="352"/>
    </location>
</feature>
<dbReference type="GO" id="GO:0008688">
    <property type="term" value="F:3-(3-hydroxyphenyl)propionate hydroxylase activity"/>
    <property type="evidence" value="ECO:0007669"/>
    <property type="project" value="UniProtKB-EC"/>
</dbReference>
<name>A0ABW6SC05_9NOCA</name>
<gene>
    <name evidence="3" type="ORF">ACFYXQ_39415</name>
</gene>
<dbReference type="PANTHER" id="PTHR43476">
    <property type="entry name" value="3-(3-HYDROXY-PHENYL)PROPIONATE/3-HYDROXYCINNAMIC ACID HYDROXYLASE"/>
    <property type="match status" value="1"/>
</dbReference>
<dbReference type="EC" id="1.14.13.127" evidence="3"/>
<organism evidence="3 4">
    <name type="scientific">Nocardia jiangxiensis</name>
    <dbReference type="NCBI Taxonomy" id="282685"/>
    <lineage>
        <taxon>Bacteria</taxon>
        <taxon>Bacillati</taxon>
        <taxon>Actinomycetota</taxon>
        <taxon>Actinomycetes</taxon>
        <taxon>Mycobacteriales</taxon>
        <taxon>Nocardiaceae</taxon>
        <taxon>Nocardia</taxon>
    </lineage>
</organism>
<keyword evidence="4" id="KW-1185">Reference proteome</keyword>
<dbReference type="SUPFAM" id="SSF51905">
    <property type="entry name" value="FAD/NAD(P)-binding domain"/>
    <property type="match status" value="1"/>
</dbReference>
<accession>A0ABW6SC05</accession>
<evidence type="ECO:0000313" key="3">
    <source>
        <dbReference type="EMBL" id="MFF3573841.1"/>
    </source>
</evidence>
<reference evidence="3 4" key="1">
    <citation type="submission" date="2024-10" db="EMBL/GenBank/DDBJ databases">
        <title>The Natural Products Discovery Center: Release of the First 8490 Sequenced Strains for Exploring Actinobacteria Biosynthetic Diversity.</title>
        <authorList>
            <person name="Kalkreuter E."/>
            <person name="Kautsar S.A."/>
            <person name="Yang D."/>
            <person name="Bader C.D."/>
            <person name="Teijaro C.N."/>
            <person name="Fluegel L."/>
            <person name="Davis C.M."/>
            <person name="Simpson J.R."/>
            <person name="Lauterbach L."/>
            <person name="Steele A.D."/>
            <person name="Gui C."/>
            <person name="Meng S."/>
            <person name="Li G."/>
            <person name="Viehrig K."/>
            <person name="Ye F."/>
            <person name="Su P."/>
            <person name="Kiefer A.F."/>
            <person name="Nichols A."/>
            <person name="Cepeda A.J."/>
            <person name="Yan W."/>
            <person name="Fan B."/>
            <person name="Jiang Y."/>
            <person name="Adhikari A."/>
            <person name="Zheng C.-J."/>
            <person name="Schuster L."/>
            <person name="Cowan T.M."/>
            <person name="Smanski M.J."/>
            <person name="Chevrette M.G."/>
            <person name="De Carvalho L.P.S."/>
            <person name="Shen B."/>
        </authorList>
    </citation>
    <scope>NUCLEOTIDE SEQUENCE [LARGE SCALE GENOMIC DNA]</scope>
    <source>
        <strain evidence="3 4">NPDC002593</strain>
    </source>
</reference>
<dbReference type="PRINTS" id="PR00420">
    <property type="entry name" value="RNGMNOXGNASE"/>
</dbReference>